<evidence type="ECO:0000313" key="2">
    <source>
        <dbReference type="Proteomes" id="UP000076532"/>
    </source>
</evidence>
<organism evidence="1 2">
    <name type="scientific">Athelia psychrophila</name>
    <dbReference type="NCBI Taxonomy" id="1759441"/>
    <lineage>
        <taxon>Eukaryota</taxon>
        <taxon>Fungi</taxon>
        <taxon>Dikarya</taxon>
        <taxon>Basidiomycota</taxon>
        <taxon>Agaricomycotina</taxon>
        <taxon>Agaricomycetes</taxon>
        <taxon>Agaricomycetidae</taxon>
        <taxon>Atheliales</taxon>
        <taxon>Atheliaceae</taxon>
        <taxon>Athelia</taxon>
    </lineage>
</organism>
<gene>
    <name evidence="1" type="ORF">FIBSPDRAFT_893743</name>
</gene>
<keyword evidence="2" id="KW-1185">Reference proteome</keyword>
<protein>
    <submittedName>
        <fullName evidence="1">Uncharacterized protein</fullName>
    </submittedName>
</protein>
<reference evidence="1 2" key="1">
    <citation type="journal article" date="2016" name="Mol. Biol. Evol.">
        <title>Comparative Genomics of Early-Diverging Mushroom-Forming Fungi Provides Insights into the Origins of Lignocellulose Decay Capabilities.</title>
        <authorList>
            <person name="Nagy L.G."/>
            <person name="Riley R."/>
            <person name="Tritt A."/>
            <person name="Adam C."/>
            <person name="Daum C."/>
            <person name="Floudas D."/>
            <person name="Sun H."/>
            <person name="Yadav J.S."/>
            <person name="Pangilinan J."/>
            <person name="Larsson K.H."/>
            <person name="Matsuura K."/>
            <person name="Barry K."/>
            <person name="Labutti K."/>
            <person name="Kuo R."/>
            <person name="Ohm R.A."/>
            <person name="Bhattacharya S.S."/>
            <person name="Shirouzu T."/>
            <person name="Yoshinaga Y."/>
            <person name="Martin F.M."/>
            <person name="Grigoriev I.V."/>
            <person name="Hibbett D.S."/>
        </authorList>
    </citation>
    <scope>NUCLEOTIDE SEQUENCE [LARGE SCALE GENOMIC DNA]</scope>
    <source>
        <strain evidence="1 2">CBS 109695</strain>
    </source>
</reference>
<evidence type="ECO:0000313" key="1">
    <source>
        <dbReference type="EMBL" id="KZP18013.1"/>
    </source>
</evidence>
<proteinExistence type="predicted"/>
<sequence length="161" mass="17677">MAKADARKCQSKEHQVACRYLNDKARDILSQTGVALHVERVTGQIFVVLILNTAASPWPGSKSNPVPSAGGAGLNRNECSSRPLTELGRESQLEPRASSYATKILRIENINRNGALRFLGGSQESLAYKLWPPPPGMMHVCAGAVRRPGNFYVDFEARTWQ</sequence>
<dbReference type="AlphaFoldDB" id="A0A166GNG6"/>
<dbReference type="EMBL" id="KV417576">
    <property type="protein sequence ID" value="KZP18013.1"/>
    <property type="molecule type" value="Genomic_DNA"/>
</dbReference>
<accession>A0A166GNG6</accession>
<dbReference type="Proteomes" id="UP000076532">
    <property type="component" value="Unassembled WGS sequence"/>
</dbReference>
<name>A0A166GNG6_9AGAM</name>